<evidence type="ECO:0000256" key="1">
    <source>
        <dbReference type="ARBA" id="ARBA00022580"/>
    </source>
</evidence>
<keyword evidence="2" id="KW-1040">Host Golgi apparatus</keyword>
<dbReference type="InterPro" id="IPR002600">
    <property type="entry name" value="Herpes_UL7"/>
</dbReference>
<dbReference type="Proteomes" id="UP001147787">
    <property type="component" value="Segment"/>
</dbReference>
<keyword evidence="1" id="KW-0920">Virion tegument</keyword>
<dbReference type="GO" id="GO:0044423">
    <property type="term" value="C:virion component"/>
    <property type="evidence" value="ECO:0007669"/>
    <property type="project" value="UniProtKB-KW"/>
</dbReference>
<organism evidence="5">
    <name type="scientific">Bovine alphaherpesvirus 2</name>
    <dbReference type="NCBI Taxonomy" id="10295"/>
    <lineage>
        <taxon>Viruses</taxon>
        <taxon>Duplodnaviria</taxon>
        <taxon>Heunggongvirae</taxon>
        <taxon>Peploviricota</taxon>
        <taxon>Herviviricetes</taxon>
        <taxon>Herpesvirales</taxon>
        <taxon>Orthoherpesviridae</taxon>
        <taxon>Alphaherpesvirinae</taxon>
        <taxon>Simplexvirus</taxon>
        <taxon>Simplexvirus bovinealpha2</taxon>
    </lineage>
</organism>
<name>A0A7T1L7K0_9ALPH</name>
<evidence type="ECO:0000313" key="5">
    <source>
        <dbReference type="EMBL" id="QPO25216.1"/>
    </source>
</evidence>
<proteinExistence type="inferred from homology"/>
<dbReference type="EMBL" id="MT862164">
    <property type="protein sequence ID" value="QPO25216.1"/>
    <property type="molecule type" value="Genomic_DNA"/>
</dbReference>
<protein>
    <submittedName>
        <fullName evidence="5">Tegument protein UL7</fullName>
    </submittedName>
</protein>
<gene>
    <name evidence="5" type="primary">UL7</name>
</gene>
<evidence type="ECO:0000256" key="3">
    <source>
        <dbReference type="ARBA" id="ARBA00022844"/>
    </source>
</evidence>
<evidence type="ECO:0000256" key="4">
    <source>
        <dbReference type="ARBA" id="ARBA00023200"/>
    </source>
</evidence>
<keyword evidence="4" id="KW-1035">Host cytoplasm</keyword>
<reference evidence="5" key="1">
    <citation type="journal article" date="2020" name="Arch.">
        <title>Full genome sequence of bovine alphaherpesvirus 2 (BoHV-2).</title>
        <authorList>
            <person name="Pfaff F."/>
            <person name="Neubauer-Juric A."/>
            <person name="Krebs S."/>
            <person name="Hauser A."/>
            <person name="Singer S."/>
            <person name="Blum H."/>
            <person name="Hoffmann B."/>
        </authorList>
    </citation>
    <scope>NUCLEOTIDE SEQUENCE</scope>
    <source>
        <strain evidence="5">Riems 8/85</strain>
    </source>
</reference>
<dbReference type="Pfam" id="PF01677">
    <property type="entry name" value="Herpes_UL7"/>
    <property type="match status" value="1"/>
</dbReference>
<keyword evidence="3" id="KW-0946">Virion</keyword>
<evidence type="ECO:0000256" key="2">
    <source>
        <dbReference type="ARBA" id="ARBA00022812"/>
    </source>
</evidence>
<dbReference type="HAMAP" id="MF_04038">
    <property type="entry name" value="HSV_CEP1"/>
    <property type="match status" value="1"/>
</dbReference>
<sequence length="304" mass="34214">MASAPPENTGCETHHEDEEPAMASLKRAIAGRRDVVAVAEMIGEQTLLRMACEIHEIAARVPRFSTTNVRRVVISTNHTMRVVLDGDPSDADVSSEVYFAACRDQRAYRGFAFAVITAAEDRVGGFSVPPVSLQYRFSLFHPTELVDFELSCLLVYLENCPRDHATPSAFVKISSWLGRVGRETSPLNRMRCLLLRSCHWMLNTLMFMCHLMPFSERFVLPHWCMSRYLLAGNPPPLVVAMFAAPPVPKFSLPNAPFRVDCVAYRADGVLSAAWRADAFRHALVYWWHGESRRKPSPPLFQSIC</sequence>
<accession>A0A7T1L7K0</accession>